<comment type="subcellular location">
    <subcellularLocation>
        <location evidence="1">Cell membrane</location>
        <topology evidence="1">Multi-pass membrane protein</topology>
    </subcellularLocation>
</comment>
<dbReference type="EMBL" id="JBHSON010000041">
    <property type="protein sequence ID" value="MFC5749270.1"/>
    <property type="molecule type" value="Genomic_DNA"/>
</dbReference>
<keyword evidence="2" id="KW-0813">Transport</keyword>
<feature type="transmembrane region" description="Helical" evidence="8">
    <location>
        <begin position="82"/>
        <end position="105"/>
    </location>
</feature>
<dbReference type="InterPro" id="IPR036259">
    <property type="entry name" value="MFS_trans_sf"/>
</dbReference>
<keyword evidence="4 8" id="KW-0812">Transmembrane</keyword>
<evidence type="ECO:0000256" key="6">
    <source>
        <dbReference type="ARBA" id="ARBA00023136"/>
    </source>
</evidence>
<feature type="transmembrane region" description="Helical" evidence="8">
    <location>
        <begin position="42"/>
        <end position="61"/>
    </location>
</feature>
<gene>
    <name evidence="10" type="ORF">ACFPZN_26930</name>
</gene>
<evidence type="ECO:0000259" key="9">
    <source>
        <dbReference type="PROSITE" id="PS50850"/>
    </source>
</evidence>
<organism evidence="10 11">
    <name type="scientific">Actinomadura rugatobispora</name>
    <dbReference type="NCBI Taxonomy" id="1994"/>
    <lineage>
        <taxon>Bacteria</taxon>
        <taxon>Bacillati</taxon>
        <taxon>Actinomycetota</taxon>
        <taxon>Actinomycetes</taxon>
        <taxon>Streptosporangiales</taxon>
        <taxon>Thermomonosporaceae</taxon>
        <taxon>Actinomadura</taxon>
    </lineage>
</organism>
<evidence type="ECO:0000256" key="8">
    <source>
        <dbReference type="SAM" id="Phobius"/>
    </source>
</evidence>
<dbReference type="PANTHER" id="PTHR43045">
    <property type="entry name" value="SHIKIMATE TRANSPORTER"/>
    <property type="match status" value="1"/>
</dbReference>
<dbReference type="SUPFAM" id="SSF103473">
    <property type="entry name" value="MFS general substrate transporter"/>
    <property type="match status" value="1"/>
</dbReference>
<dbReference type="RefSeq" id="WP_378284988.1">
    <property type="nucleotide sequence ID" value="NZ_JBHSON010000041.1"/>
</dbReference>
<feature type="transmembrane region" description="Helical" evidence="8">
    <location>
        <begin position="235"/>
        <end position="260"/>
    </location>
</feature>
<dbReference type="Proteomes" id="UP001596074">
    <property type="component" value="Unassembled WGS sequence"/>
</dbReference>
<name>A0ABW1A7Z7_9ACTN</name>
<dbReference type="CDD" id="cd17369">
    <property type="entry name" value="MFS_ShiA_like"/>
    <property type="match status" value="1"/>
</dbReference>
<dbReference type="Gene3D" id="1.20.1250.20">
    <property type="entry name" value="MFS general substrate transporter like domains"/>
    <property type="match status" value="2"/>
</dbReference>
<evidence type="ECO:0000256" key="4">
    <source>
        <dbReference type="ARBA" id="ARBA00022692"/>
    </source>
</evidence>
<evidence type="ECO:0000256" key="5">
    <source>
        <dbReference type="ARBA" id="ARBA00022989"/>
    </source>
</evidence>
<feature type="transmembrane region" description="Helical" evidence="8">
    <location>
        <begin position="111"/>
        <end position="136"/>
    </location>
</feature>
<feature type="transmembrane region" description="Helical" evidence="8">
    <location>
        <begin position="326"/>
        <end position="345"/>
    </location>
</feature>
<evidence type="ECO:0000313" key="10">
    <source>
        <dbReference type="EMBL" id="MFC5749270.1"/>
    </source>
</evidence>
<feature type="transmembrane region" description="Helical" evidence="8">
    <location>
        <begin position="366"/>
        <end position="389"/>
    </location>
</feature>
<keyword evidence="3" id="KW-1003">Cell membrane</keyword>
<evidence type="ECO:0000256" key="3">
    <source>
        <dbReference type="ARBA" id="ARBA00022475"/>
    </source>
</evidence>
<feature type="domain" description="Major facilitator superfamily (MFS) profile" evidence="9">
    <location>
        <begin position="8"/>
        <end position="419"/>
    </location>
</feature>
<dbReference type="PROSITE" id="PS50850">
    <property type="entry name" value="MFS"/>
    <property type="match status" value="1"/>
</dbReference>
<feature type="transmembrane region" description="Helical" evidence="8">
    <location>
        <begin position="148"/>
        <end position="169"/>
    </location>
</feature>
<evidence type="ECO:0000313" key="11">
    <source>
        <dbReference type="Proteomes" id="UP001596074"/>
    </source>
</evidence>
<feature type="transmembrane region" description="Helical" evidence="8">
    <location>
        <begin position="266"/>
        <end position="289"/>
    </location>
</feature>
<keyword evidence="6 8" id="KW-0472">Membrane</keyword>
<evidence type="ECO:0000256" key="1">
    <source>
        <dbReference type="ARBA" id="ARBA00004651"/>
    </source>
</evidence>
<feature type="transmembrane region" description="Helical" evidence="8">
    <location>
        <begin position="395"/>
        <end position="415"/>
    </location>
</feature>
<dbReference type="InterPro" id="IPR020846">
    <property type="entry name" value="MFS_dom"/>
</dbReference>
<feature type="region of interest" description="Disordered" evidence="7">
    <location>
        <begin position="420"/>
        <end position="440"/>
    </location>
</feature>
<protein>
    <submittedName>
        <fullName evidence="10">MFS transporter</fullName>
    </submittedName>
</protein>
<feature type="transmembrane region" description="Helical" evidence="8">
    <location>
        <begin position="181"/>
        <end position="200"/>
    </location>
</feature>
<evidence type="ECO:0000256" key="2">
    <source>
        <dbReference type="ARBA" id="ARBA00022448"/>
    </source>
</evidence>
<reference evidence="11" key="1">
    <citation type="journal article" date="2019" name="Int. J. Syst. Evol. Microbiol.">
        <title>The Global Catalogue of Microorganisms (GCM) 10K type strain sequencing project: providing services to taxonomists for standard genome sequencing and annotation.</title>
        <authorList>
            <consortium name="The Broad Institute Genomics Platform"/>
            <consortium name="The Broad Institute Genome Sequencing Center for Infectious Disease"/>
            <person name="Wu L."/>
            <person name="Ma J."/>
        </authorList>
    </citation>
    <scope>NUCLEOTIDE SEQUENCE [LARGE SCALE GENOMIC DNA]</scope>
    <source>
        <strain evidence="11">KCTC 42087</strain>
    </source>
</reference>
<accession>A0ABW1A7Z7</accession>
<keyword evidence="5 8" id="KW-1133">Transmembrane helix</keyword>
<comment type="caution">
    <text evidence="10">The sequence shown here is derived from an EMBL/GenBank/DDBJ whole genome shotgun (WGS) entry which is preliminary data.</text>
</comment>
<feature type="transmembrane region" description="Helical" evidence="8">
    <location>
        <begin position="301"/>
        <end position="320"/>
    </location>
</feature>
<dbReference type="Pfam" id="PF07690">
    <property type="entry name" value="MFS_1"/>
    <property type="match status" value="1"/>
</dbReference>
<proteinExistence type="predicted"/>
<sequence length="440" mass="46251">MSGQSRRVALATLIGTTVEWYDFFIYGTSAALVLNELFFPEFSPAAGTMLAFATFATGWLARPLGGVLAGHFGDRASRKTMLVVTVVGMGVATMLIGVLPTYASIGVAAPVLLVALGFVQGDSAGGEYGGAVVLAVEHARDGRRGLAASWAQMGVPAGLVLGTGVFYAFFTALPEDAFHAWGWRVPFLLSFVLVLVGLVIRMRIVESPAFEDAKQAREVVRVPLVEAVSRHPRRIALLIAAHIAPNTYFYTFATFILTYATSTLGYSTGLVLVAVSVAALIETCTLPAFAHLSDRVGRRPVYLGGLAFLAATTFPFFWLIDGGSGPALFAGIAVCMGLGHSAVYGTQASFFSELFPTSVRYTGLSLGYQVAGALFGGPLPMIATALVGFGDGRPWYFAGYMALTALISAVAVYAAPETSRAGLAGSPPSPLPTERKMSCP</sequence>
<evidence type="ECO:0000256" key="7">
    <source>
        <dbReference type="SAM" id="MobiDB-lite"/>
    </source>
</evidence>
<keyword evidence="11" id="KW-1185">Reference proteome</keyword>
<dbReference type="PANTHER" id="PTHR43045:SF1">
    <property type="entry name" value="SHIKIMATE TRANSPORTER"/>
    <property type="match status" value="1"/>
</dbReference>
<dbReference type="InterPro" id="IPR011701">
    <property type="entry name" value="MFS"/>
</dbReference>